<organism evidence="2 3">
    <name type="scientific">Pseudahrensia aquimaris</name>
    <dbReference type="NCBI Taxonomy" id="744461"/>
    <lineage>
        <taxon>Bacteria</taxon>
        <taxon>Pseudomonadati</taxon>
        <taxon>Pseudomonadota</taxon>
        <taxon>Alphaproteobacteria</taxon>
        <taxon>Hyphomicrobiales</taxon>
        <taxon>Ahrensiaceae</taxon>
        <taxon>Pseudahrensia</taxon>
    </lineage>
</organism>
<keyword evidence="1" id="KW-0472">Membrane</keyword>
<dbReference type="Proteomes" id="UP001597101">
    <property type="component" value="Unassembled WGS sequence"/>
</dbReference>
<gene>
    <name evidence="2" type="ORF">ACFQ14_10020</name>
</gene>
<accession>A0ABW3FGZ8</accession>
<evidence type="ECO:0000313" key="2">
    <source>
        <dbReference type="EMBL" id="MFD0916743.1"/>
    </source>
</evidence>
<dbReference type="InterPro" id="IPR011990">
    <property type="entry name" value="TPR-like_helical_dom_sf"/>
</dbReference>
<keyword evidence="1" id="KW-1133">Transmembrane helix</keyword>
<dbReference type="Gene3D" id="1.25.40.10">
    <property type="entry name" value="Tetratricopeptide repeat domain"/>
    <property type="match status" value="1"/>
</dbReference>
<keyword evidence="1" id="KW-0812">Transmembrane</keyword>
<evidence type="ECO:0000313" key="3">
    <source>
        <dbReference type="Proteomes" id="UP001597101"/>
    </source>
</evidence>
<evidence type="ECO:0008006" key="4">
    <source>
        <dbReference type="Google" id="ProtNLM"/>
    </source>
</evidence>
<dbReference type="SUPFAM" id="SSF48452">
    <property type="entry name" value="TPR-like"/>
    <property type="match status" value="1"/>
</dbReference>
<proteinExistence type="predicted"/>
<evidence type="ECO:0000256" key="1">
    <source>
        <dbReference type="SAM" id="Phobius"/>
    </source>
</evidence>
<name>A0ABW3FGZ8_9HYPH</name>
<comment type="caution">
    <text evidence="2">The sequence shown here is derived from an EMBL/GenBank/DDBJ whole genome shotgun (WGS) entry which is preliminary data.</text>
</comment>
<protein>
    <recommendedName>
        <fullName evidence="4">Adenylate cyclase</fullName>
    </recommendedName>
</protein>
<feature type="transmembrane region" description="Helical" evidence="1">
    <location>
        <begin position="163"/>
        <end position="184"/>
    </location>
</feature>
<keyword evidence="3" id="KW-1185">Reference proteome</keyword>
<sequence>MALDASGGAQRKDVEAALERALAAESISGSQQLSNFLRFVVTKKLDGEEADIKAYSIAVDALGREEDFDPQESAAVRVAAGRLRQALALHNAQIEDDEAVRIVLEPGSYVPTFEQSKTPTEVPLSETPVEAPVPASVVAEPAPTQPTPKLARLVTGQHRMLRWLALAVAILGVVALVNLSLLIYSTFRADSATDPTLQLAPQDTGRLPRIVAVLKLPEASYPDWFGIGEFADSIGYVMSRFNDYQFMGLQRSEGEEAGELPEADYVMEVTARRRGEQVRFFGALKRTRDDVVIWSSSRLIDRPASVGDRNVLDILGRIYSPVASPYGVIYVDVANARGMRSQLDCVIKGYQYFYFESDPGHANARACAEAALESGTKLPSIYAILTFLYLDEHREDRNRLERDPLEAAQRMAQKAIALGPQSARAHQALFAVQKVLGQRQAANQSALEAIKLNPYDADILGDYAAWLISIGDVERGNEFLGKADQLLAVRPAWFDFYRFLGAQLSRDFKSAQDITTMMDMRRSPLLAMAVAIGAHSRTDFDTARKALEELVRAEPGFATDPLDRLIKRGFDASVAKQLVEKLDAAGLASFR</sequence>
<reference evidence="3" key="1">
    <citation type="journal article" date="2019" name="Int. J. Syst. Evol. Microbiol.">
        <title>The Global Catalogue of Microorganisms (GCM) 10K type strain sequencing project: providing services to taxonomists for standard genome sequencing and annotation.</title>
        <authorList>
            <consortium name="The Broad Institute Genomics Platform"/>
            <consortium name="The Broad Institute Genome Sequencing Center for Infectious Disease"/>
            <person name="Wu L."/>
            <person name="Ma J."/>
        </authorList>
    </citation>
    <scope>NUCLEOTIDE SEQUENCE [LARGE SCALE GENOMIC DNA]</scope>
    <source>
        <strain evidence="3">CCUG 60023</strain>
    </source>
</reference>
<dbReference type="RefSeq" id="WP_377212595.1">
    <property type="nucleotide sequence ID" value="NZ_JBHTJV010000009.1"/>
</dbReference>
<dbReference type="EMBL" id="JBHTJV010000009">
    <property type="protein sequence ID" value="MFD0916743.1"/>
    <property type="molecule type" value="Genomic_DNA"/>
</dbReference>